<dbReference type="InterPro" id="IPR035104">
    <property type="entry name" value="Ribosomal_protein_S1-like"/>
</dbReference>
<feature type="domain" description="S1 motif" evidence="8">
    <location>
        <begin position="476"/>
        <end position="541"/>
    </location>
</feature>
<dbReference type="CDD" id="cd05688">
    <property type="entry name" value="S1_RPS1_repeat_ec3"/>
    <property type="match status" value="1"/>
</dbReference>
<evidence type="ECO:0000256" key="1">
    <source>
        <dbReference type="ARBA" id="ARBA00006767"/>
    </source>
</evidence>
<dbReference type="InterPro" id="IPR003029">
    <property type="entry name" value="S1_domain"/>
</dbReference>
<dbReference type="PANTHER" id="PTHR10724">
    <property type="entry name" value="30S RIBOSOMAL PROTEIN S1"/>
    <property type="match status" value="1"/>
</dbReference>
<feature type="domain" description="S1 motif" evidence="8">
    <location>
        <begin position="389"/>
        <end position="459"/>
    </location>
</feature>
<dbReference type="SMART" id="SM00316">
    <property type="entry name" value="S1"/>
    <property type="match status" value="6"/>
</dbReference>
<dbReference type="FunFam" id="2.40.50.140:FF:000011">
    <property type="entry name" value="30S ribosomal protein S1"/>
    <property type="match status" value="1"/>
</dbReference>
<dbReference type="CDD" id="cd05687">
    <property type="entry name" value="S1_RPS1_repeat_ec1_hs1"/>
    <property type="match status" value="1"/>
</dbReference>
<keyword evidence="3 7" id="KW-0694">RNA-binding</keyword>
<dbReference type="PROSITE" id="PS50126">
    <property type="entry name" value="S1"/>
    <property type="match status" value="6"/>
</dbReference>
<dbReference type="GO" id="GO:0006412">
    <property type="term" value="P:translation"/>
    <property type="evidence" value="ECO:0007669"/>
    <property type="project" value="InterPro"/>
</dbReference>
<proteinExistence type="inferred from homology"/>
<evidence type="ECO:0000256" key="2">
    <source>
        <dbReference type="ARBA" id="ARBA00022737"/>
    </source>
</evidence>
<protein>
    <recommendedName>
        <fullName evidence="7">30S ribosomal protein S1</fullName>
    </recommendedName>
</protein>
<dbReference type="NCBIfam" id="NF004953">
    <property type="entry name" value="PRK06299.1-3"/>
    <property type="match status" value="1"/>
</dbReference>
<feature type="domain" description="S1 motif" evidence="8">
    <location>
        <begin position="128"/>
        <end position="194"/>
    </location>
</feature>
<sequence length="587" mass="66579">MSNQPIENFNWEELENKKKFADATFSGAKEEELAKLYEQSLSQINEKEVVTGTVVSITDRDVVINIGFKSDGLVPLTEFRDMPDLKPGDQVEVYVEKAEDQNGQVQLSRKKAKLVRAWEKISEAYENDLVVEGIVKRRTKGGLVIDLYGIECFLPGSQIDVKPIRDFDAFVGKKMELKVVKVNYSNDNVVVSHKVLIEKDLEEQRQQILNNLERGQVLEGVIKNMTNFGVFIDLGGVDGLLHITDISWGRISHPSELLELDQKVKVVVLDFDEEKKRISLGMKQLTPHPWDSLPEDIQVGSRVKGKIVNVADYGAFLEIMPGVEGLIHVSEMSWSQHLRNPQDFLKVGDEVEAVVLTLDREERKMSLGIKQLTEDPWTRPEIPTKYAVGTVHKGIVRNMTNYGLFLELEEGIDGLVHVSDLSWTQKIKHPSEFIQVGEELEVKVLEFDLENRRIALGHKQLQPDPWNAIEERYAVGSTHKGKVVNVNEKGAVVELEENVEGFCPKRELTKEDGSLPKEGDKLDFVVLELSKGERRIVLSHVKTYTPEDKVVEEKLNKKEENKVTLGDLEELSNLKEQMEKGKEQGKK</sequence>
<feature type="domain" description="S1 motif" evidence="8">
    <location>
        <begin position="215"/>
        <end position="283"/>
    </location>
</feature>
<evidence type="ECO:0000256" key="3">
    <source>
        <dbReference type="ARBA" id="ARBA00022884"/>
    </source>
</evidence>
<organism evidence="9 10">
    <name type="scientific">Thermonema lapsum</name>
    <dbReference type="NCBI Taxonomy" id="28195"/>
    <lineage>
        <taxon>Bacteria</taxon>
        <taxon>Pseudomonadati</taxon>
        <taxon>Bacteroidota</taxon>
        <taxon>Cytophagia</taxon>
        <taxon>Cytophagales</taxon>
        <taxon>Thermonemataceae</taxon>
        <taxon>Thermonema</taxon>
    </lineage>
</organism>
<dbReference type="Pfam" id="PF00575">
    <property type="entry name" value="S1"/>
    <property type="match status" value="6"/>
</dbReference>
<dbReference type="InterPro" id="IPR000110">
    <property type="entry name" value="Ribosomal_bS1"/>
</dbReference>
<evidence type="ECO:0000313" key="10">
    <source>
        <dbReference type="Proteomes" id="UP000537126"/>
    </source>
</evidence>
<gene>
    <name evidence="9" type="ORF">FHS56_001183</name>
</gene>
<keyword evidence="2" id="KW-0677">Repeat</keyword>
<evidence type="ECO:0000256" key="6">
    <source>
        <dbReference type="ARBA" id="ARBA00025604"/>
    </source>
</evidence>
<dbReference type="AlphaFoldDB" id="A0A846MQN4"/>
<dbReference type="Gene3D" id="2.40.50.140">
    <property type="entry name" value="Nucleic acid-binding proteins"/>
    <property type="match status" value="6"/>
</dbReference>
<feature type="domain" description="S1 motif" evidence="8">
    <location>
        <begin position="300"/>
        <end position="370"/>
    </location>
</feature>
<reference evidence="9 10" key="1">
    <citation type="submission" date="2020-03" db="EMBL/GenBank/DDBJ databases">
        <title>Genomic Encyclopedia of Type Strains, Phase IV (KMG-IV): sequencing the most valuable type-strain genomes for metagenomic binning, comparative biology and taxonomic classification.</title>
        <authorList>
            <person name="Goeker M."/>
        </authorList>
    </citation>
    <scope>NUCLEOTIDE SEQUENCE [LARGE SCALE GENOMIC DNA]</scope>
    <source>
        <strain evidence="9 10">DSM 5718</strain>
    </source>
</reference>
<dbReference type="Proteomes" id="UP000537126">
    <property type="component" value="Unassembled WGS sequence"/>
</dbReference>
<dbReference type="PIRSF" id="PIRSF002111">
    <property type="entry name" value="RpsA"/>
    <property type="match status" value="1"/>
</dbReference>
<feature type="domain" description="S1 motif" evidence="8">
    <location>
        <begin position="47"/>
        <end position="110"/>
    </location>
</feature>
<dbReference type="GO" id="GO:0003735">
    <property type="term" value="F:structural constituent of ribosome"/>
    <property type="evidence" value="ECO:0007669"/>
    <property type="project" value="InterPro"/>
</dbReference>
<comment type="similarity">
    <text evidence="1 7">Belongs to the bacterial ribosomal protein bS1 family.</text>
</comment>
<dbReference type="EMBL" id="JAASRN010000002">
    <property type="protein sequence ID" value="NIK73670.1"/>
    <property type="molecule type" value="Genomic_DNA"/>
</dbReference>
<comment type="caution">
    <text evidence="9">The sequence shown here is derived from an EMBL/GenBank/DDBJ whole genome shotgun (WGS) entry which is preliminary data.</text>
</comment>
<dbReference type="FunFam" id="2.40.50.140:FF:000051">
    <property type="entry name" value="RNA-binding transcriptional accessory protein"/>
    <property type="match status" value="1"/>
</dbReference>
<keyword evidence="4 7" id="KW-0689">Ribosomal protein</keyword>
<evidence type="ECO:0000256" key="5">
    <source>
        <dbReference type="ARBA" id="ARBA00023274"/>
    </source>
</evidence>
<dbReference type="PANTHER" id="PTHR10724:SF7">
    <property type="entry name" value="SMALL RIBOSOMAL SUBUNIT PROTEIN BS1C"/>
    <property type="match status" value="1"/>
</dbReference>
<dbReference type="InterPro" id="IPR050437">
    <property type="entry name" value="Ribos_protein_bS1-like"/>
</dbReference>
<keyword evidence="10" id="KW-1185">Reference proteome</keyword>
<dbReference type="SUPFAM" id="SSF50249">
    <property type="entry name" value="Nucleic acid-binding proteins"/>
    <property type="match status" value="6"/>
</dbReference>
<keyword evidence="5 7" id="KW-0687">Ribonucleoprotein</keyword>
<name>A0A846MQN4_9BACT</name>
<evidence type="ECO:0000259" key="8">
    <source>
        <dbReference type="PROSITE" id="PS50126"/>
    </source>
</evidence>
<dbReference type="PRINTS" id="PR00681">
    <property type="entry name" value="RIBOSOMALS1"/>
</dbReference>
<dbReference type="GO" id="GO:0003729">
    <property type="term" value="F:mRNA binding"/>
    <property type="evidence" value="ECO:0007669"/>
    <property type="project" value="TreeGrafter"/>
</dbReference>
<dbReference type="GO" id="GO:0022627">
    <property type="term" value="C:cytosolic small ribosomal subunit"/>
    <property type="evidence" value="ECO:0007669"/>
    <property type="project" value="TreeGrafter"/>
</dbReference>
<dbReference type="NCBIfam" id="NF004952">
    <property type="entry name" value="PRK06299.1-2"/>
    <property type="match status" value="1"/>
</dbReference>
<dbReference type="InterPro" id="IPR012340">
    <property type="entry name" value="NA-bd_OB-fold"/>
</dbReference>
<evidence type="ECO:0000256" key="4">
    <source>
        <dbReference type="ARBA" id="ARBA00022980"/>
    </source>
</evidence>
<accession>A0A846MQN4</accession>
<evidence type="ECO:0000256" key="7">
    <source>
        <dbReference type="PIRNR" id="PIRNR002111"/>
    </source>
</evidence>
<dbReference type="FunFam" id="2.40.50.140:FF:000110">
    <property type="entry name" value="30S ribosomal protein S1"/>
    <property type="match status" value="1"/>
</dbReference>
<dbReference type="RefSeq" id="WP_166918947.1">
    <property type="nucleotide sequence ID" value="NZ_JAASRN010000002.1"/>
</dbReference>
<evidence type="ECO:0000313" key="9">
    <source>
        <dbReference type="EMBL" id="NIK73670.1"/>
    </source>
</evidence>
<dbReference type="FunFam" id="2.40.50.140:FF:000103">
    <property type="entry name" value="protein RRP5 homolog"/>
    <property type="match status" value="1"/>
</dbReference>
<comment type="function">
    <text evidence="6 7">Binds mRNA; thus facilitating recognition of the initiation point. It is needed to translate mRNA with a short Shine-Dalgarno (SD) purine-rich sequence.</text>
</comment>
<dbReference type="CDD" id="cd04465">
    <property type="entry name" value="S1_RPS1_repeat_ec2_hs2"/>
    <property type="match status" value="1"/>
</dbReference>